<reference evidence="2 3" key="1">
    <citation type="submission" date="2020-01" db="EMBL/GenBank/DDBJ databases">
        <title>Draft genome sequence of Cand. Neptunochlamydia vexilliferae K9.</title>
        <authorList>
            <person name="Schulz F."/>
            <person name="Koestlbacher S."/>
            <person name="Wascher F."/>
            <person name="Pizzetti I."/>
            <person name="Horn M."/>
        </authorList>
    </citation>
    <scope>NUCLEOTIDE SEQUENCE [LARGE SCALE GENOMIC DNA]</scope>
    <source>
        <strain evidence="2 3">K9</strain>
    </source>
</reference>
<gene>
    <name evidence="2" type="ORF">NEPTK9_000848</name>
</gene>
<feature type="region of interest" description="Disordered" evidence="1">
    <location>
        <begin position="41"/>
        <end position="62"/>
    </location>
</feature>
<protein>
    <submittedName>
        <fullName evidence="2">Uncharacterized protein</fullName>
    </submittedName>
</protein>
<dbReference type="EMBL" id="JAAEJV010000018">
    <property type="protein sequence ID" value="MBF5059338.1"/>
    <property type="molecule type" value="Genomic_DNA"/>
</dbReference>
<accession>A0ABS0AYX7</accession>
<organism evidence="2 3">
    <name type="scientific">Candidatus Neptunichlamydia vexilliferae</name>
    <dbReference type="NCBI Taxonomy" id="1651774"/>
    <lineage>
        <taxon>Bacteria</taxon>
        <taxon>Pseudomonadati</taxon>
        <taxon>Chlamydiota</taxon>
        <taxon>Chlamydiia</taxon>
        <taxon>Parachlamydiales</taxon>
        <taxon>Simkaniaceae</taxon>
        <taxon>Candidatus Neptunichlamydia</taxon>
    </lineage>
</organism>
<evidence type="ECO:0000313" key="3">
    <source>
        <dbReference type="Proteomes" id="UP001194714"/>
    </source>
</evidence>
<name>A0ABS0AYX7_9BACT</name>
<keyword evidence="3" id="KW-1185">Reference proteome</keyword>
<dbReference type="Proteomes" id="UP001194714">
    <property type="component" value="Unassembled WGS sequence"/>
</dbReference>
<evidence type="ECO:0000313" key="2">
    <source>
        <dbReference type="EMBL" id="MBF5059338.1"/>
    </source>
</evidence>
<feature type="compositionally biased region" description="Polar residues" evidence="1">
    <location>
        <begin position="51"/>
        <end position="62"/>
    </location>
</feature>
<evidence type="ECO:0000256" key="1">
    <source>
        <dbReference type="SAM" id="MobiDB-lite"/>
    </source>
</evidence>
<dbReference type="RefSeq" id="WP_194847644.1">
    <property type="nucleotide sequence ID" value="NZ_JAAEJV010000018.1"/>
</dbReference>
<proteinExistence type="predicted"/>
<sequence>MAIEPKAEKSHAVSYPHDLYIENLTKPEADWIEGIRPIIARSNKKQPGSPPRSTVGTTHRYL</sequence>
<comment type="caution">
    <text evidence="2">The sequence shown here is derived from an EMBL/GenBank/DDBJ whole genome shotgun (WGS) entry which is preliminary data.</text>
</comment>